<dbReference type="AlphaFoldDB" id="A0A182N3Y8"/>
<proteinExistence type="predicted"/>
<organism evidence="2 3">
    <name type="scientific">Anopheles dirus</name>
    <dbReference type="NCBI Taxonomy" id="7168"/>
    <lineage>
        <taxon>Eukaryota</taxon>
        <taxon>Metazoa</taxon>
        <taxon>Ecdysozoa</taxon>
        <taxon>Arthropoda</taxon>
        <taxon>Hexapoda</taxon>
        <taxon>Insecta</taxon>
        <taxon>Pterygota</taxon>
        <taxon>Neoptera</taxon>
        <taxon>Endopterygota</taxon>
        <taxon>Diptera</taxon>
        <taxon>Nematocera</taxon>
        <taxon>Culicoidea</taxon>
        <taxon>Culicidae</taxon>
        <taxon>Anophelinae</taxon>
        <taxon>Anopheles</taxon>
    </lineage>
</organism>
<feature type="compositionally biased region" description="Acidic residues" evidence="1">
    <location>
        <begin position="209"/>
        <end position="219"/>
    </location>
</feature>
<feature type="region of interest" description="Disordered" evidence="1">
    <location>
        <begin position="254"/>
        <end position="274"/>
    </location>
</feature>
<dbReference type="Proteomes" id="UP000075884">
    <property type="component" value="Unassembled WGS sequence"/>
</dbReference>
<feature type="compositionally biased region" description="Polar residues" evidence="1">
    <location>
        <begin position="143"/>
        <end position="157"/>
    </location>
</feature>
<evidence type="ECO:0000256" key="1">
    <source>
        <dbReference type="SAM" id="MobiDB-lite"/>
    </source>
</evidence>
<dbReference type="EnsemblMetazoa" id="ADIR002352-RA">
    <property type="protein sequence ID" value="ADIR002352-PA"/>
    <property type="gene ID" value="ADIR002352"/>
</dbReference>
<feature type="compositionally biased region" description="Basic and acidic residues" evidence="1">
    <location>
        <begin position="199"/>
        <end position="208"/>
    </location>
</feature>
<feature type="region of interest" description="Disordered" evidence="1">
    <location>
        <begin position="91"/>
        <end position="123"/>
    </location>
</feature>
<dbReference type="STRING" id="7168.A0A182N3Y8"/>
<feature type="compositionally biased region" description="Polar residues" evidence="1">
    <location>
        <begin position="109"/>
        <end position="123"/>
    </location>
</feature>
<evidence type="ECO:0000313" key="2">
    <source>
        <dbReference type="EnsemblMetazoa" id="ADIR002352-PA"/>
    </source>
</evidence>
<reference evidence="2" key="2">
    <citation type="submission" date="2020-05" db="UniProtKB">
        <authorList>
            <consortium name="EnsemblMetazoa"/>
        </authorList>
    </citation>
    <scope>IDENTIFICATION</scope>
    <source>
        <strain evidence="2">WRAIR2</strain>
    </source>
</reference>
<feature type="region of interest" description="Disordered" evidence="1">
    <location>
        <begin position="199"/>
        <end position="226"/>
    </location>
</feature>
<accession>A0A182N3Y8</accession>
<dbReference type="VEuPathDB" id="VectorBase:ADIR002352"/>
<keyword evidence="3" id="KW-1185">Reference proteome</keyword>
<name>A0A182N3Y8_9DIPT</name>
<evidence type="ECO:0000313" key="3">
    <source>
        <dbReference type="Proteomes" id="UP000075884"/>
    </source>
</evidence>
<protein>
    <submittedName>
        <fullName evidence="2">Uncharacterized protein</fullName>
    </submittedName>
</protein>
<sequence>MPYFIVETSDALGKKELLAAPEAWVEMKKGKPYLHWPNVRNISSLNTLLADDRSVPSMMWEKHECDILRRNILSLALAAKSIEQLKARAETRASTSKNVPTHKPAAPAATSTKQTKITVGSIAPNPSLSEKVFHIANVDGSANPLSQRETESASTERPSSKMFGDLRDLIDKNQKEMDAKMTQGFQRLHRMLGAIKMRQKEPQNRTDNEMMEEEEEEEAAAAGSTSYGRMSISIEGLDYSPVADYEETDYDSIVAKKSPGTPPTLFMSAEDESE</sequence>
<feature type="region of interest" description="Disordered" evidence="1">
    <location>
        <begin position="139"/>
        <end position="161"/>
    </location>
</feature>
<reference evidence="3" key="1">
    <citation type="submission" date="2013-03" db="EMBL/GenBank/DDBJ databases">
        <title>The Genome Sequence of Anopheles dirus WRAIR2.</title>
        <authorList>
            <consortium name="The Broad Institute Genomics Platform"/>
            <person name="Neafsey D.E."/>
            <person name="Walton C."/>
            <person name="Walker B."/>
            <person name="Young S.K."/>
            <person name="Zeng Q."/>
            <person name="Gargeya S."/>
            <person name="Fitzgerald M."/>
            <person name="Haas B."/>
            <person name="Abouelleil A."/>
            <person name="Allen A.W."/>
            <person name="Alvarado L."/>
            <person name="Arachchi H.M."/>
            <person name="Berlin A.M."/>
            <person name="Chapman S.B."/>
            <person name="Gainer-Dewar J."/>
            <person name="Goldberg J."/>
            <person name="Griggs A."/>
            <person name="Gujja S."/>
            <person name="Hansen M."/>
            <person name="Howarth C."/>
            <person name="Imamovic A."/>
            <person name="Ireland A."/>
            <person name="Larimer J."/>
            <person name="McCowan C."/>
            <person name="Murphy C."/>
            <person name="Pearson M."/>
            <person name="Poon T.W."/>
            <person name="Priest M."/>
            <person name="Roberts A."/>
            <person name="Saif S."/>
            <person name="Shea T."/>
            <person name="Sisk P."/>
            <person name="Sykes S."/>
            <person name="Wortman J."/>
            <person name="Nusbaum C."/>
            <person name="Birren B."/>
        </authorList>
    </citation>
    <scope>NUCLEOTIDE SEQUENCE [LARGE SCALE GENOMIC DNA]</scope>
    <source>
        <strain evidence="3">WRAIR2</strain>
    </source>
</reference>